<dbReference type="SMART" id="SM00744">
    <property type="entry name" value="RINGv"/>
    <property type="match status" value="1"/>
</dbReference>
<proteinExistence type="predicted"/>
<dbReference type="GO" id="GO:0008270">
    <property type="term" value="F:zinc ion binding"/>
    <property type="evidence" value="ECO:0007669"/>
    <property type="project" value="UniProtKB-KW"/>
</dbReference>
<reference evidence="17" key="1">
    <citation type="submission" date="2015-11" db="EMBL/GenBank/DDBJ databases">
        <title>De novo transcriptome assembly of four potential Pierce s Disease insect vectors from Arizona vineyards.</title>
        <authorList>
            <person name="Tassone E.E."/>
        </authorList>
    </citation>
    <scope>NUCLEOTIDE SEQUENCE</scope>
</reference>
<evidence type="ECO:0000256" key="7">
    <source>
        <dbReference type="ARBA" id="ARBA00023136"/>
    </source>
</evidence>
<feature type="domain" description="RING-type" evidence="14">
    <location>
        <begin position="9"/>
        <end position="64"/>
    </location>
</feature>
<evidence type="ECO:0000256" key="5">
    <source>
        <dbReference type="ARBA" id="ARBA00022833"/>
    </source>
</evidence>
<dbReference type="SUPFAM" id="SSF57850">
    <property type="entry name" value="RING/U-box"/>
    <property type="match status" value="1"/>
</dbReference>
<evidence type="ECO:0000256" key="3">
    <source>
        <dbReference type="ARBA" id="ARBA00022723"/>
    </source>
</evidence>
<keyword evidence="2 13" id="KW-0812">Transmembrane</keyword>
<feature type="transmembrane region" description="Helical" evidence="13">
    <location>
        <begin position="142"/>
        <end position="162"/>
    </location>
</feature>
<dbReference type="InterPro" id="IPR001841">
    <property type="entry name" value="Znf_RING"/>
</dbReference>
<evidence type="ECO:0000256" key="9">
    <source>
        <dbReference type="ARBA" id="ARBA00043044"/>
    </source>
</evidence>
<evidence type="ECO:0000256" key="12">
    <source>
        <dbReference type="PROSITE-ProRule" id="PRU00175"/>
    </source>
</evidence>
<comment type="subcellular location">
    <subcellularLocation>
        <location evidence="1">Membrane</location>
        <topology evidence="1">Multi-pass membrane protein</topology>
    </subcellularLocation>
</comment>
<evidence type="ECO:0000313" key="17">
    <source>
        <dbReference type="EMBL" id="JAS66047.1"/>
    </source>
</evidence>
<dbReference type="Pfam" id="PF12906">
    <property type="entry name" value="RINGv"/>
    <property type="match status" value="1"/>
</dbReference>
<evidence type="ECO:0000256" key="13">
    <source>
        <dbReference type="SAM" id="Phobius"/>
    </source>
</evidence>
<feature type="transmembrane region" description="Helical" evidence="13">
    <location>
        <begin position="203"/>
        <end position="222"/>
    </location>
</feature>
<dbReference type="InterPro" id="IPR013083">
    <property type="entry name" value="Znf_RING/FYVE/PHD"/>
</dbReference>
<keyword evidence="7 13" id="KW-0472">Membrane</keyword>
<dbReference type="PROSITE" id="PS50089">
    <property type="entry name" value="ZF_RING_2"/>
    <property type="match status" value="1"/>
</dbReference>
<evidence type="ECO:0000259" key="15">
    <source>
        <dbReference type="PROSITE" id="PS51292"/>
    </source>
</evidence>
<keyword evidence="4 12" id="KW-0863">Zinc-finger</keyword>
<name>A0A1B6GUF5_9HEMI</name>
<evidence type="ECO:0000256" key="11">
    <source>
        <dbReference type="ARBA" id="ARBA00043231"/>
    </source>
</evidence>
<keyword evidence="5" id="KW-0862">Zinc</keyword>
<gene>
    <name evidence="16" type="ORF">g.24160</name>
    <name evidence="17" type="ORF">g.24161</name>
</gene>
<dbReference type="PROSITE" id="PS51292">
    <property type="entry name" value="ZF_RING_CH"/>
    <property type="match status" value="1"/>
</dbReference>
<dbReference type="PANTHER" id="PTHR46283">
    <property type="entry name" value="E3 UBIQUITIN-PROTEIN LIGASE MARCH5"/>
    <property type="match status" value="1"/>
</dbReference>
<evidence type="ECO:0000256" key="6">
    <source>
        <dbReference type="ARBA" id="ARBA00022989"/>
    </source>
</evidence>
<dbReference type="AlphaFoldDB" id="A0A1B6GUF5"/>
<keyword evidence="3" id="KW-0479">Metal-binding</keyword>
<dbReference type="Gene3D" id="3.30.40.10">
    <property type="entry name" value="Zinc/RING finger domain, C3HC4 (zinc finger)"/>
    <property type="match status" value="1"/>
</dbReference>
<feature type="transmembrane region" description="Helical" evidence="13">
    <location>
        <begin position="94"/>
        <end position="122"/>
    </location>
</feature>
<dbReference type="EMBL" id="GECZ01003722">
    <property type="protein sequence ID" value="JAS66047.1"/>
    <property type="molecule type" value="Transcribed_RNA"/>
</dbReference>
<evidence type="ECO:0000256" key="2">
    <source>
        <dbReference type="ARBA" id="ARBA00022692"/>
    </source>
</evidence>
<evidence type="ECO:0000256" key="1">
    <source>
        <dbReference type="ARBA" id="ARBA00004141"/>
    </source>
</evidence>
<evidence type="ECO:0000256" key="4">
    <source>
        <dbReference type="ARBA" id="ARBA00022771"/>
    </source>
</evidence>
<feature type="transmembrane region" description="Helical" evidence="13">
    <location>
        <begin position="234"/>
        <end position="252"/>
    </location>
</feature>
<dbReference type="GO" id="GO:0016020">
    <property type="term" value="C:membrane"/>
    <property type="evidence" value="ECO:0007669"/>
    <property type="project" value="UniProtKB-SubCell"/>
</dbReference>
<protein>
    <recommendedName>
        <fullName evidence="8">E3 ubiquitin-protein ligase MARCHF5</fullName>
    </recommendedName>
    <alternativeName>
        <fullName evidence="10">Membrane-associated RING finger protein 5</fullName>
    </alternativeName>
    <alternativeName>
        <fullName evidence="9">Membrane-associated RING-CH protein V</fullName>
    </alternativeName>
    <alternativeName>
        <fullName evidence="11">RING-type E3 ubiquitin transferase MARCHF5</fullName>
    </alternativeName>
</protein>
<feature type="domain" description="RING-CH-type" evidence="15">
    <location>
        <begin position="1"/>
        <end position="71"/>
    </location>
</feature>
<accession>A0A1B6GUF5</accession>
<evidence type="ECO:0000256" key="10">
    <source>
        <dbReference type="ARBA" id="ARBA00043185"/>
    </source>
</evidence>
<dbReference type="EMBL" id="GECZ01028599">
    <property type="protein sequence ID" value="JAS41170.1"/>
    <property type="molecule type" value="Transcribed_RNA"/>
</dbReference>
<keyword evidence="6 13" id="KW-1133">Transmembrane helix</keyword>
<evidence type="ECO:0000256" key="8">
    <source>
        <dbReference type="ARBA" id="ARBA00040151"/>
    </source>
</evidence>
<evidence type="ECO:0000313" key="16">
    <source>
        <dbReference type="EMBL" id="JAS41170.1"/>
    </source>
</evidence>
<organism evidence="17">
    <name type="scientific">Cuerna arida</name>
    <dbReference type="NCBI Taxonomy" id="1464854"/>
    <lineage>
        <taxon>Eukaryota</taxon>
        <taxon>Metazoa</taxon>
        <taxon>Ecdysozoa</taxon>
        <taxon>Arthropoda</taxon>
        <taxon>Hexapoda</taxon>
        <taxon>Insecta</taxon>
        <taxon>Pterygota</taxon>
        <taxon>Neoptera</taxon>
        <taxon>Paraneoptera</taxon>
        <taxon>Hemiptera</taxon>
        <taxon>Auchenorrhyncha</taxon>
        <taxon>Membracoidea</taxon>
        <taxon>Cicadellidae</taxon>
        <taxon>Cicadellinae</taxon>
        <taxon>Proconiini</taxon>
        <taxon>Cuerna</taxon>
    </lineage>
</organism>
<sequence>MPTNTARTCYICLAEVQEDEVEEAEWVSPCRCSGTVAWVHKACILRWVRVRESQSSDPVTCPACGTRFILTPEMGVVVRAIHFLDNYFYPWCKLYVCTVMSIIFFDTTCTYIGIFVLVQAYGVDEALALVSRTDIVESMTRLHLITYSLFLICFVPMDDFLLRILQRSSRIPILGRVLPTDIPNRYRTQGNISFGVEDSSSPIVFRGVFIPVMAGIVGNLFFRSVESKLKRFLIGGFVVIALKSIMKMYIVHKQMVRRKDMRILPFEPHPSTERHG</sequence>
<dbReference type="InterPro" id="IPR011016">
    <property type="entry name" value="Znf_RING-CH"/>
</dbReference>
<evidence type="ECO:0000259" key="14">
    <source>
        <dbReference type="PROSITE" id="PS50089"/>
    </source>
</evidence>